<keyword evidence="3" id="KW-1185">Reference proteome</keyword>
<dbReference type="Proteomes" id="UP001626537">
    <property type="component" value="Chromosome"/>
</dbReference>
<protein>
    <submittedName>
        <fullName evidence="2">Uncharacterized protein</fullName>
    </submittedName>
</protein>
<feature type="compositionally biased region" description="Basic and acidic residues" evidence="1">
    <location>
        <begin position="361"/>
        <end position="370"/>
    </location>
</feature>
<feature type="compositionally biased region" description="Basic and acidic residues" evidence="1">
    <location>
        <begin position="341"/>
        <end position="353"/>
    </location>
</feature>
<evidence type="ECO:0000313" key="2">
    <source>
        <dbReference type="EMBL" id="WOJ92917.1"/>
    </source>
</evidence>
<accession>A0ABZ0I098</accession>
<evidence type="ECO:0000313" key="3">
    <source>
        <dbReference type="Proteomes" id="UP001626537"/>
    </source>
</evidence>
<reference evidence="2 3" key="1">
    <citation type="submission" date="2023-10" db="EMBL/GenBank/DDBJ databases">
        <title>Two novel species belonging to the OM43/NOR5 clade.</title>
        <authorList>
            <person name="Park M."/>
        </authorList>
    </citation>
    <scope>NUCLEOTIDE SEQUENCE [LARGE SCALE GENOMIC DNA]</scope>
    <source>
        <strain evidence="2 3">IMCC43200</strain>
    </source>
</reference>
<evidence type="ECO:0000256" key="1">
    <source>
        <dbReference type="SAM" id="MobiDB-lite"/>
    </source>
</evidence>
<sequence length="393" mass="43365">MNRDSHSGVSGFLGFISAALTLERLGPSTFVDAYIEKTGGSNSGPATAILACMLTKATNIEELKPYMPTGAYLEDFEVVECALLYYREFTDCFLLSSSREPGSGFNYLYLQLEEGAGLSDAQKEPLWELDKLVNELDRAVSDAIHNSRKADSSSLLHAKKVTSAGNERFLINATSAHRWINQQYGEERAAHFAELLGLEPSLENPDSQGTIKDEREEITQAYPIKPSIPTSWEGITLSIYQGNRMNVSKDRKYLFQVDFTASKLIHQTTKAITQPGALLLSLADADAIPALRSGTKAADNLASAVSKIGRSLKDLTGIKGDPFLPFDKDIGYQPRFNLVDRRSASDERAETRAMHVQLSEETDKISDDLPLHTQDPADLADMMRSNGDDRHDH</sequence>
<dbReference type="RefSeq" id="WP_407347575.1">
    <property type="nucleotide sequence ID" value="NZ_CP136864.1"/>
</dbReference>
<name>A0ABZ0I098_9GAMM</name>
<gene>
    <name evidence="2" type="ORF">R0135_14135</name>
</gene>
<feature type="region of interest" description="Disordered" evidence="1">
    <location>
        <begin position="341"/>
        <end position="393"/>
    </location>
</feature>
<proteinExistence type="predicted"/>
<organism evidence="2 3">
    <name type="scientific">Congregibacter variabilis</name>
    <dbReference type="NCBI Taxonomy" id="3081200"/>
    <lineage>
        <taxon>Bacteria</taxon>
        <taxon>Pseudomonadati</taxon>
        <taxon>Pseudomonadota</taxon>
        <taxon>Gammaproteobacteria</taxon>
        <taxon>Cellvibrionales</taxon>
        <taxon>Halieaceae</taxon>
        <taxon>Congregibacter</taxon>
    </lineage>
</organism>
<dbReference type="EMBL" id="CP136864">
    <property type="protein sequence ID" value="WOJ92917.1"/>
    <property type="molecule type" value="Genomic_DNA"/>
</dbReference>